<feature type="region of interest" description="Disordered" evidence="1">
    <location>
        <begin position="1"/>
        <end position="20"/>
    </location>
</feature>
<evidence type="ECO:0008006" key="4">
    <source>
        <dbReference type="Google" id="ProtNLM"/>
    </source>
</evidence>
<feature type="region of interest" description="Disordered" evidence="1">
    <location>
        <begin position="195"/>
        <end position="236"/>
    </location>
</feature>
<dbReference type="Pfam" id="PF25209">
    <property type="entry name" value="Phage_capsid_4"/>
    <property type="match status" value="1"/>
</dbReference>
<dbReference type="Proteomes" id="UP001263371">
    <property type="component" value="Unassembled WGS sequence"/>
</dbReference>
<evidence type="ECO:0000313" key="2">
    <source>
        <dbReference type="EMBL" id="MDU0367671.1"/>
    </source>
</evidence>
<organism evidence="2 3">
    <name type="scientific">Microbacterium galbum</name>
    <dbReference type="NCBI Taxonomy" id="3075994"/>
    <lineage>
        <taxon>Bacteria</taxon>
        <taxon>Bacillati</taxon>
        <taxon>Actinomycetota</taxon>
        <taxon>Actinomycetes</taxon>
        <taxon>Micrococcales</taxon>
        <taxon>Microbacteriaceae</taxon>
        <taxon>Microbacterium</taxon>
    </lineage>
</organism>
<proteinExistence type="predicted"/>
<comment type="caution">
    <text evidence="2">The sequence shown here is derived from an EMBL/GenBank/DDBJ whole genome shotgun (WGS) entry which is preliminary data.</text>
</comment>
<protein>
    <recommendedName>
        <fullName evidence="4">Phage major capsid protein</fullName>
    </recommendedName>
</protein>
<name>A0ABU3T8G6_9MICO</name>
<keyword evidence="3" id="KW-1185">Reference proteome</keyword>
<reference evidence="2 3" key="1">
    <citation type="submission" date="2023-09" db="EMBL/GenBank/DDBJ databases">
        <title>Microbacterium fusihabitans sp. nov., Microbacterium phycihabitans sp. nov., and Microbacterium cervinum sp. nov., isolated from dried seaweeds of beach.</title>
        <authorList>
            <person name="Lee S.D."/>
        </authorList>
    </citation>
    <scope>NUCLEOTIDE SEQUENCE [LARGE SCALE GENOMIC DNA]</scope>
    <source>
        <strain evidence="2 3">KSW4-17</strain>
    </source>
</reference>
<dbReference type="EMBL" id="JAWDIS010000002">
    <property type="protein sequence ID" value="MDU0367671.1"/>
    <property type="molecule type" value="Genomic_DNA"/>
</dbReference>
<dbReference type="RefSeq" id="WP_315994870.1">
    <property type="nucleotide sequence ID" value="NZ_JAWDIS010000002.1"/>
</dbReference>
<evidence type="ECO:0000313" key="3">
    <source>
        <dbReference type="Proteomes" id="UP001263371"/>
    </source>
</evidence>
<gene>
    <name evidence="2" type="ORF">RWH45_10620</name>
</gene>
<evidence type="ECO:0000256" key="1">
    <source>
        <dbReference type="SAM" id="MobiDB-lite"/>
    </source>
</evidence>
<accession>A0ABU3T8G6</accession>
<sequence>MTDTTSASVQPLVENDSTSQVGRFSFDAESRTLRGNLLPLGVNSRPSMSGHVGHFTAETLNLPRDPSVVTLNRSHAQHDPVGRATLLEVRSEPAPHLYAEFTLGDTDEADEWLTTQRDSLSKLSPEVLYASDGVHGRLTGAALVSEGAWKDAALFAVAPDQAQPEDMAELAAYIETVRDQARAVIEQANAVLDALPTDTPASAEDTDPDAAPVQESNTPTEETEDMSSIVPDAPGATTPVVRDDARAMFAAVANRSSNPEALAPFAGAGALFAIQNVQESGPSGRTIYADTATPAAIGELWDKQAYSQRFLPLVTQASLTATTVRGWRWVSKPEVGDYAGNLAEVPSNVVDTEPVETSALRLAGGHKIDRKFYDFNDQNAIESYFRLQAEDVARKLDAKALGAIQAAATVTTPGTVPSGVAKGLAAIVDGALGVIGTENRPSFAIVSPELYRDVLLTSDQDKLAFLNAGFGLEEGDFASFKIVPGNIGAGKVIVGAREAVTFYTLPGTPIRVEGLDVHHGGVDVAVFAYYASIANNAAAIRSVTVASA</sequence>